<dbReference type="EMBL" id="AY345048">
    <property type="protein sequence ID" value="ACE62820.1"/>
    <property type="molecule type" value="Genomic_DNA"/>
</dbReference>
<dbReference type="Gene3D" id="1.20.58.1610">
    <property type="entry name" value="NADH:ubiquinone/plastoquinone oxidoreductase, chain 3"/>
    <property type="match status" value="1"/>
</dbReference>
<reference evidence="11" key="2">
    <citation type="journal article" date="2004" name="Mol. Phylogenet. Evol.">
        <title>Phylogenetic relationships among Opisthobranchia (Mollusca: Gastropoda) based on mitochondrial cox 1, trnV, and rrnL genes.</title>
        <authorList>
            <person name="Grande C."/>
            <person name="Templado J."/>
            <person name="Cervera J.L."/>
            <person name="Zardoya R."/>
        </authorList>
    </citation>
    <scope>NUCLEOTIDE SEQUENCE</scope>
</reference>
<dbReference type="GO" id="GO:0030964">
    <property type="term" value="C:NADH dehydrogenase complex"/>
    <property type="evidence" value="ECO:0007669"/>
    <property type="project" value="TreeGrafter"/>
</dbReference>
<keyword evidence="9" id="KW-0520">NAD</keyword>
<protein>
    <recommendedName>
        <fullName evidence="3 9">NADH-ubiquinone oxidoreductase chain 3</fullName>
        <ecNumber evidence="9">7.1.1.2</ecNumber>
    </recommendedName>
</protein>
<proteinExistence type="inferred from homology"/>
<geneLocation type="mitochondrion" evidence="11"/>
<feature type="transmembrane region" description="Helical" evidence="9">
    <location>
        <begin position="86"/>
        <end position="105"/>
    </location>
</feature>
<sequence>MFSIALGFSVILSAALLMIYLFTSYVSSAPAEEKQTPFECGFEPMSETRSPFSIRFFILVVLFLVFDVEVALLFPVLSMLAVGAPILTGITLFLFLLVLLVGLFHEWNEGAIDWVSS</sequence>
<keyword evidence="9" id="KW-0830">Ubiquinone</keyword>
<dbReference type="GO" id="GO:0008137">
    <property type="term" value="F:NADH dehydrogenase (ubiquinone) activity"/>
    <property type="evidence" value="ECO:0007669"/>
    <property type="project" value="UniProtKB-UniRule"/>
</dbReference>
<name>B3DFD3_9EUPU</name>
<reference evidence="11" key="3">
    <citation type="journal article" date="2008" name="BMC Evol. Biol.">
        <title>Evolution of gastropod mitochondrial genome arrangements.</title>
        <authorList>
            <person name="Grande C."/>
            <person name="Templado J."/>
            <person name="Zardoya R."/>
        </authorList>
    </citation>
    <scope>NUCLEOTIDE SEQUENCE</scope>
</reference>
<evidence type="ECO:0000256" key="9">
    <source>
        <dbReference type="RuleBase" id="RU003640"/>
    </source>
</evidence>
<dbReference type="PANTHER" id="PTHR11058:SF9">
    <property type="entry name" value="NADH-UBIQUINONE OXIDOREDUCTASE CHAIN 3"/>
    <property type="match status" value="1"/>
</dbReference>
<keyword evidence="9" id="KW-0249">Electron transport</keyword>
<evidence type="ECO:0000256" key="3">
    <source>
        <dbReference type="ARBA" id="ARBA00021007"/>
    </source>
</evidence>
<dbReference type="AlphaFoldDB" id="B3DFD3"/>
<evidence type="ECO:0000256" key="6">
    <source>
        <dbReference type="ARBA" id="ARBA00022989"/>
    </source>
</evidence>
<feature type="signal peptide" evidence="10">
    <location>
        <begin position="1"/>
        <end position="28"/>
    </location>
</feature>
<dbReference type="PANTHER" id="PTHR11058">
    <property type="entry name" value="NADH-UBIQUINONE OXIDOREDUCTASE CHAIN 3"/>
    <property type="match status" value="1"/>
</dbReference>
<evidence type="ECO:0000256" key="5">
    <source>
        <dbReference type="ARBA" id="ARBA00022692"/>
    </source>
</evidence>
<reference evidence="11" key="1">
    <citation type="journal article" date="2004" name="Mol. Biol. Evol.">
        <title>Molecular phylogeny of euthyneura (mollusca: gastropoda).</title>
        <authorList>
            <person name="Grande C."/>
            <person name="Templado J."/>
            <person name="Cervera J.L."/>
            <person name="Zardoya R."/>
        </authorList>
    </citation>
    <scope>NUCLEOTIDE SEQUENCE</scope>
</reference>
<feature type="transmembrane region" description="Helical" evidence="9">
    <location>
        <begin position="52"/>
        <end position="74"/>
    </location>
</feature>
<keyword evidence="5 9" id="KW-0812">Transmembrane</keyword>
<keyword evidence="10" id="KW-0732">Signal</keyword>
<keyword evidence="9" id="KW-1278">Translocase</keyword>
<dbReference type="GO" id="GO:0031966">
    <property type="term" value="C:mitochondrial membrane"/>
    <property type="evidence" value="ECO:0007669"/>
    <property type="project" value="UniProtKB-SubCell"/>
</dbReference>
<comment type="catalytic activity">
    <reaction evidence="8 9">
        <text>a ubiquinone + NADH + 5 H(+)(in) = a ubiquinol + NAD(+) + 4 H(+)(out)</text>
        <dbReference type="Rhea" id="RHEA:29091"/>
        <dbReference type="Rhea" id="RHEA-COMP:9565"/>
        <dbReference type="Rhea" id="RHEA-COMP:9566"/>
        <dbReference type="ChEBI" id="CHEBI:15378"/>
        <dbReference type="ChEBI" id="CHEBI:16389"/>
        <dbReference type="ChEBI" id="CHEBI:17976"/>
        <dbReference type="ChEBI" id="CHEBI:57540"/>
        <dbReference type="ChEBI" id="CHEBI:57945"/>
        <dbReference type="EC" id="7.1.1.2"/>
    </reaction>
</comment>
<dbReference type="InterPro" id="IPR038430">
    <property type="entry name" value="NDAH_ubi_oxred_su3_sf"/>
</dbReference>
<dbReference type="EC" id="7.1.1.2" evidence="9"/>
<keyword evidence="9" id="KW-0679">Respiratory chain</keyword>
<comment type="similarity">
    <text evidence="2 9">Belongs to the complex I subunit 3 family.</text>
</comment>
<evidence type="ECO:0000256" key="2">
    <source>
        <dbReference type="ARBA" id="ARBA00008472"/>
    </source>
</evidence>
<feature type="chain" id="PRO_5002785756" description="NADH-ubiquinone oxidoreductase chain 3" evidence="10">
    <location>
        <begin position="29"/>
        <end position="117"/>
    </location>
</feature>
<evidence type="ECO:0000313" key="11">
    <source>
        <dbReference type="EMBL" id="ACE62820.1"/>
    </source>
</evidence>
<gene>
    <name evidence="11" type="primary">nad3</name>
</gene>
<accession>B3DFD3</accession>
<evidence type="ECO:0000256" key="7">
    <source>
        <dbReference type="ARBA" id="ARBA00023136"/>
    </source>
</evidence>
<organism evidence="11">
    <name type="scientific">Onchidella celtica</name>
    <name type="common">Celtic sea slug</name>
    <dbReference type="NCBI Taxonomy" id="36933"/>
    <lineage>
        <taxon>Eukaryota</taxon>
        <taxon>Metazoa</taxon>
        <taxon>Spiralia</taxon>
        <taxon>Lophotrochozoa</taxon>
        <taxon>Mollusca</taxon>
        <taxon>Gastropoda</taxon>
        <taxon>Heterobranchia</taxon>
        <taxon>Euthyneura</taxon>
        <taxon>Panpulmonata</taxon>
        <taxon>Eupulmonata</taxon>
        <taxon>Systellommatophora</taxon>
        <taxon>Onchidioidea</taxon>
        <taxon>Onchidiidae</taxon>
        <taxon>Onchidella</taxon>
    </lineage>
</organism>
<keyword evidence="9 11" id="KW-0496">Mitochondrion</keyword>
<evidence type="ECO:0000256" key="1">
    <source>
        <dbReference type="ARBA" id="ARBA00004370"/>
    </source>
</evidence>
<evidence type="ECO:0000256" key="10">
    <source>
        <dbReference type="SAM" id="SignalP"/>
    </source>
</evidence>
<dbReference type="InterPro" id="IPR000440">
    <property type="entry name" value="NADH_UbQ/plastoQ_OxRdtase_su3"/>
</dbReference>
<keyword evidence="7 9" id="KW-0472">Membrane</keyword>
<evidence type="ECO:0000256" key="4">
    <source>
        <dbReference type="ARBA" id="ARBA00022448"/>
    </source>
</evidence>
<keyword evidence="6 9" id="KW-1133">Transmembrane helix</keyword>
<evidence type="ECO:0000256" key="8">
    <source>
        <dbReference type="ARBA" id="ARBA00049551"/>
    </source>
</evidence>
<keyword evidence="4 9" id="KW-0813">Transport</keyword>
<dbReference type="Pfam" id="PF00507">
    <property type="entry name" value="Oxidored_q4"/>
    <property type="match status" value="1"/>
</dbReference>
<comment type="subcellular location">
    <subcellularLocation>
        <location evidence="1">Membrane</location>
    </subcellularLocation>
    <subcellularLocation>
        <location evidence="9">Mitochondrion membrane</location>
        <topology evidence="9">Multi-pass membrane protein</topology>
    </subcellularLocation>
</comment>
<comment type="function">
    <text evidence="9">Core subunit of the mitochondrial membrane respiratory chain NADH dehydrogenase (Complex I) which catalyzes electron transfer from NADH through the respiratory chain, using ubiquinone as an electron acceptor. Essential for the catalytic activity of complex I.</text>
</comment>